<reference evidence="1 2" key="1">
    <citation type="journal article" date="2018" name="Front. Plant Sci.">
        <title>Red Clover (Trifolium pratense) and Zigzag Clover (T. medium) - A Picture of Genomic Similarities and Differences.</title>
        <authorList>
            <person name="Dluhosova J."/>
            <person name="Istvanek J."/>
            <person name="Nedelnik J."/>
            <person name="Repkova J."/>
        </authorList>
    </citation>
    <scope>NUCLEOTIDE SEQUENCE [LARGE SCALE GENOMIC DNA]</scope>
    <source>
        <strain evidence="2">cv. 10/8</strain>
        <tissue evidence="1">Leaf</tissue>
    </source>
</reference>
<feature type="non-terminal residue" evidence="1">
    <location>
        <position position="43"/>
    </location>
</feature>
<dbReference type="AlphaFoldDB" id="A0A392VP13"/>
<name>A0A392VP13_9FABA</name>
<protein>
    <submittedName>
        <fullName evidence="1">Uncharacterized protein</fullName>
    </submittedName>
</protein>
<evidence type="ECO:0000313" key="2">
    <source>
        <dbReference type="Proteomes" id="UP000265520"/>
    </source>
</evidence>
<organism evidence="1 2">
    <name type="scientific">Trifolium medium</name>
    <dbReference type="NCBI Taxonomy" id="97028"/>
    <lineage>
        <taxon>Eukaryota</taxon>
        <taxon>Viridiplantae</taxon>
        <taxon>Streptophyta</taxon>
        <taxon>Embryophyta</taxon>
        <taxon>Tracheophyta</taxon>
        <taxon>Spermatophyta</taxon>
        <taxon>Magnoliopsida</taxon>
        <taxon>eudicotyledons</taxon>
        <taxon>Gunneridae</taxon>
        <taxon>Pentapetalae</taxon>
        <taxon>rosids</taxon>
        <taxon>fabids</taxon>
        <taxon>Fabales</taxon>
        <taxon>Fabaceae</taxon>
        <taxon>Papilionoideae</taxon>
        <taxon>50 kb inversion clade</taxon>
        <taxon>NPAAA clade</taxon>
        <taxon>Hologalegina</taxon>
        <taxon>IRL clade</taxon>
        <taxon>Trifolieae</taxon>
        <taxon>Trifolium</taxon>
    </lineage>
</organism>
<evidence type="ECO:0000313" key="1">
    <source>
        <dbReference type="EMBL" id="MCI88465.1"/>
    </source>
</evidence>
<sequence>MVAFRPIASPTIASPVPMSVRVIAPTALPSDRLKINPANQWPS</sequence>
<dbReference type="EMBL" id="LXQA011193804">
    <property type="protein sequence ID" value="MCI88465.1"/>
    <property type="molecule type" value="Genomic_DNA"/>
</dbReference>
<comment type="caution">
    <text evidence="1">The sequence shown here is derived from an EMBL/GenBank/DDBJ whole genome shotgun (WGS) entry which is preliminary data.</text>
</comment>
<accession>A0A392VP13</accession>
<keyword evidence="2" id="KW-1185">Reference proteome</keyword>
<dbReference type="Proteomes" id="UP000265520">
    <property type="component" value="Unassembled WGS sequence"/>
</dbReference>
<proteinExistence type="predicted"/>